<evidence type="ECO:0000313" key="3">
    <source>
        <dbReference type="Proteomes" id="UP000231019"/>
    </source>
</evidence>
<protein>
    <submittedName>
        <fullName evidence="2">Uncharacterized protein</fullName>
    </submittedName>
</protein>
<reference evidence="2 3" key="1">
    <citation type="submission" date="2017-09" db="EMBL/GenBank/DDBJ databases">
        <title>Depth-based differentiation of microbial function through sediment-hosted aquifers and enrichment of novel symbionts in the deep terrestrial subsurface.</title>
        <authorList>
            <person name="Probst A.J."/>
            <person name="Ladd B."/>
            <person name="Jarett J.K."/>
            <person name="Geller-Mcgrath D.E."/>
            <person name="Sieber C.M."/>
            <person name="Emerson J.B."/>
            <person name="Anantharaman K."/>
            <person name="Thomas B.C."/>
            <person name="Malmstrom R."/>
            <person name="Stieglmeier M."/>
            <person name="Klingl A."/>
            <person name="Woyke T."/>
            <person name="Ryan C.M."/>
            <person name="Banfield J.F."/>
        </authorList>
    </citation>
    <scope>NUCLEOTIDE SEQUENCE [LARGE SCALE GENOMIC DNA]</scope>
    <source>
        <strain evidence="2">CG17_big_fil_post_rev_8_21_14_2_50_48_46</strain>
    </source>
</reference>
<evidence type="ECO:0000256" key="1">
    <source>
        <dbReference type="SAM" id="MobiDB-lite"/>
    </source>
</evidence>
<dbReference type="AlphaFoldDB" id="A0A2M7G1R2"/>
<comment type="caution">
    <text evidence="2">The sequence shown here is derived from an EMBL/GenBank/DDBJ whole genome shotgun (WGS) entry which is preliminary data.</text>
</comment>
<dbReference type="Proteomes" id="UP000231019">
    <property type="component" value="Unassembled WGS sequence"/>
</dbReference>
<dbReference type="EMBL" id="PFFQ01000047">
    <property type="protein sequence ID" value="PIW15681.1"/>
    <property type="molecule type" value="Genomic_DNA"/>
</dbReference>
<feature type="region of interest" description="Disordered" evidence="1">
    <location>
        <begin position="18"/>
        <end position="40"/>
    </location>
</feature>
<accession>A0A2M7G1R2</accession>
<proteinExistence type="predicted"/>
<organism evidence="2 3">
    <name type="scientific">bacterium (Candidatus Blackallbacteria) CG17_big_fil_post_rev_8_21_14_2_50_48_46</name>
    <dbReference type="NCBI Taxonomy" id="2014261"/>
    <lineage>
        <taxon>Bacteria</taxon>
        <taxon>Candidatus Blackallbacteria</taxon>
    </lineage>
</organism>
<feature type="compositionally biased region" description="Polar residues" evidence="1">
    <location>
        <begin position="18"/>
        <end position="39"/>
    </location>
</feature>
<sequence>MTDLHLQITAPQATLTCPTNQAQPRTASTHPISSAQRTETALKKTDQLQLKSPQMLPLAMPLLDDILFIGLNGSSTLETQALKKTSTAPIHPIPGQAHYEIVLNKTRVSLIDSESLSKLQLPPETEEKLNSFLIDFYVKQFLFSEEGESQSETAAFVTRREALSEKIAELQLPADLSEQLFDQLSHQTGALISVEGQSLNLLFREDIETFVKALQLPQPQTKALRDLLSSPGMAVNARDEMAKLICIFAKAEKGQAIPERLVISGHSTGESYFGLSTGEELPTANLRMQDILNLARILPKAAAQIQDIAITACNAGHALHAEKYQRAFPHLKTFMGYAGSAPGSASGAVPHLKTWESATRGNSEKLSPQLFQNFRKGENVATWTASQGYLMDSKKQAQKNLPEFIHAVNSRIEDYYLQDKAVTDPQHGELRELNSNIQLVLGNTPNLSEKDRLTLQSAASRSIRLLYFKNIAKNFNRVYSPQIRAAYQAVGLEPVSFEGLSRAECREAAQKIHRLRENLHNQASALSSQADSLPAELSAQIKALSNLDELLSKGLIGLEPELIPETWL</sequence>
<evidence type="ECO:0000313" key="2">
    <source>
        <dbReference type="EMBL" id="PIW15681.1"/>
    </source>
</evidence>
<gene>
    <name evidence="2" type="ORF">COW36_16215</name>
</gene>
<name>A0A2M7G1R2_9BACT</name>